<feature type="transmembrane region" description="Helical" evidence="1">
    <location>
        <begin position="79"/>
        <end position="101"/>
    </location>
</feature>
<evidence type="ECO:0000313" key="3">
    <source>
        <dbReference type="Proteomes" id="UP001499978"/>
    </source>
</evidence>
<keyword evidence="3" id="KW-1185">Reference proteome</keyword>
<dbReference type="Proteomes" id="UP001499978">
    <property type="component" value="Unassembled WGS sequence"/>
</dbReference>
<proteinExistence type="predicted"/>
<sequence length="113" mass="11471">MLDSAAAASRHPDDPDPVRSSKAVAALLLASVAVPTAALVIGLAPATIALLLAGQARRETFDAGGYLTGAALLTWTERLAWLAVVVAAVASAALLIAWVLWGAGGRDFPAEVQ</sequence>
<organism evidence="2 3">
    <name type="scientific">Pilimelia columellifera subsp. columellifera</name>
    <dbReference type="NCBI Taxonomy" id="706583"/>
    <lineage>
        <taxon>Bacteria</taxon>
        <taxon>Bacillati</taxon>
        <taxon>Actinomycetota</taxon>
        <taxon>Actinomycetes</taxon>
        <taxon>Micromonosporales</taxon>
        <taxon>Micromonosporaceae</taxon>
        <taxon>Pilimelia</taxon>
    </lineage>
</organism>
<evidence type="ECO:0000313" key="2">
    <source>
        <dbReference type="EMBL" id="GAA2519804.1"/>
    </source>
</evidence>
<name>A0ABN3NDX9_9ACTN</name>
<feature type="transmembrane region" description="Helical" evidence="1">
    <location>
        <begin position="23"/>
        <end position="52"/>
    </location>
</feature>
<keyword evidence="1" id="KW-0472">Membrane</keyword>
<dbReference type="EMBL" id="BAAARY010000005">
    <property type="protein sequence ID" value="GAA2519804.1"/>
    <property type="molecule type" value="Genomic_DNA"/>
</dbReference>
<evidence type="ECO:0000256" key="1">
    <source>
        <dbReference type="SAM" id="Phobius"/>
    </source>
</evidence>
<keyword evidence="1" id="KW-1133">Transmembrane helix</keyword>
<dbReference type="RefSeq" id="WP_344170685.1">
    <property type="nucleotide sequence ID" value="NZ_BAAARY010000005.1"/>
</dbReference>
<accession>A0ABN3NDX9</accession>
<gene>
    <name evidence="2" type="ORF">GCM10010201_16360</name>
</gene>
<comment type="caution">
    <text evidence="2">The sequence shown here is derived from an EMBL/GenBank/DDBJ whole genome shotgun (WGS) entry which is preliminary data.</text>
</comment>
<keyword evidence="1" id="KW-0812">Transmembrane</keyword>
<reference evidence="2 3" key="1">
    <citation type="journal article" date="2019" name="Int. J. Syst. Evol. Microbiol.">
        <title>The Global Catalogue of Microorganisms (GCM) 10K type strain sequencing project: providing services to taxonomists for standard genome sequencing and annotation.</title>
        <authorList>
            <consortium name="The Broad Institute Genomics Platform"/>
            <consortium name="The Broad Institute Genome Sequencing Center for Infectious Disease"/>
            <person name="Wu L."/>
            <person name="Ma J."/>
        </authorList>
    </citation>
    <scope>NUCLEOTIDE SEQUENCE [LARGE SCALE GENOMIC DNA]</scope>
    <source>
        <strain evidence="2 3">JCM 3367</strain>
    </source>
</reference>
<protein>
    <submittedName>
        <fullName evidence="2">Uncharacterized protein</fullName>
    </submittedName>
</protein>